<proteinExistence type="predicted"/>
<sequence length="75" mass="8185">MVRTVVINLMTSDQGRKAKAREIATSAADGVKFAAFVGERGDWLKVIAEEIDAVTVVDRIQRKAGLRDAKLISVE</sequence>
<dbReference type="Gene3D" id="3.30.70.100">
    <property type="match status" value="1"/>
</dbReference>
<dbReference type="InParanoid" id="A0A059C9L5"/>
<organism evidence="1">
    <name type="scientific">Eucalyptus grandis</name>
    <name type="common">Flooded gum</name>
    <dbReference type="NCBI Taxonomy" id="71139"/>
    <lineage>
        <taxon>Eukaryota</taxon>
        <taxon>Viridiplantae</taxon>
        <taxon>Streptophyta</taxon>
        <taxon>Embryophyta</taxon>
        <taxon>Tracheophyta</taxon>
        <taxon>Spermatophyta</taxon>
        <taxon>Magnoliopsida</taxon>
        <taxon>eudicotyledons</taxon>
        <taxon>Gunneridae</taxon>
        <taxon>Pentapetalae</taxon>
        <taxon>rosids</taxon>
        <taxon>malvids</taxon>
        <taxon>Myrtales</taxon>
        <taxon>Myrtaceae</taxon>
        <taxon>Myrtoideae</taxon>
        <taxon>Eucalypteae</taxon>
        <taxon>Eucalyptus</taxon>
    </lineage>
</organism>
<reference evidence="1" key="1">
    <citation type="submission" date="2013-07" db="EMBL/GenBank/DDBJ databases">
        <title>The genome of Eucalyptus grandis.</title>
        <authorList>
            <person name="Schmutz J."/>
            <person name="Hayes R."/>
            <person name="Myburg A."/>
            <person name="Tuskan G."/>
            <person name="Grattapaglia D."/>
            <person name="Rokhsar D.S."/>
        </authorList>
    </citation>
    <scope>NUCLEOTIDE SEQUENCE</scope>
    <source>
        <tissue evidence="1">Leaf extractions</tissue>
    </source>
</reference>
<dbReference type="AlphaFoldDB" id="A0A059C9L5"/>
<accession>A0A059C9L5</accession>
<evidence type="ECO:0008006" key="2">
    <source>
        <dbReference type="Google" id="ProtNLM"/>
    </source>
</evidence>
<dbReference type="Gramene" id="KCW75047">
    <property type="protein sequence ID" value="KCW75047"/>
    <property type="gene ID" value="EUGRSUZ_E03825"/>
</dbReference>
<name>A0A059C9L5_EUCGR</name>
<gene>
    <name evidence="1" type="ORF">EUGRSUZ_E03825</name>
</gene>
<protein>
    <recommendedName>
        <fullName evidence="2">KH type-2 domain-containing protein</fullName>
    </recommendedName>
</protein>
<evidence type="ECO:0000313" key="1">
    <source>
        <dbReference type="EMBL" id="KCW75047.1"/>
    </source>
</evidence>
<dbReference type="EMBL" id="KK198757">
    <property type="protein sequence ID" value="KCW75047.1"/>
    <property type="molecule type" value="Genomic_DNA"/>
</dbReference>